<feature type="region of interest" description="Disordered" evidence="9">
    <location>
        <begin position="1"/>
        <end position="21"/>
    </location>
</feature>
<organism evidence="11 12">
    <name type="scientific">Blastococcus carthaginiensis</name>
    <dbReference type="NCBI Taxonomy" id="3050034"/>
    <lineage>
        <taxon>Bacteria</taxon>
        <taxon>Bacillati</taxon>
        <taxon>Actinomycetota</taxon>
        <taxon>Actinomycetes</taxon>
        <taxon>Geodermatophilales</taxon>
        <taxon>Geodermatophilaceae</taxon>
        <taxon>Blastococcus</taxon>
    </lineage>
</organism>
<dbReference type="RefSeq" id="WP_305999621.1">
    <property type="nucleotide sequence ID" value="NZ_JASNFN010000010.1"/>
</dbReference>
<evidence type="ECO:0000259" key="10">
    <source>
        <dbReference type="PROSITE" id="PS50928"/>
    </source>
</evidence>
<comment type="subcellular location">
    <subcellularLocation>
        <location evidence="1 8">Cell membrane</location>
        <topology evidence="1 8">Multi-pass membrane protein</topology>
    </subcellularLocation>
</comment>
<gene>
    <name evidence="11" type="ORF">QOZ88_09950</name>
</gene>
<evidence type="ECO:0000313" key="11">
    <source>
        <dbReference type="EMBL" id="MDP5182961.1"/>
    </source>
</evidence>
<evidence type="ECO:0000256" key="2">
    <source>
        <dbReference type="ARBA" id="ARBA00007069"/>
    </source>
</evidence>
<keyword evidence="6 8" id="KW-1133">Transmembrane helix</keyword>
<accession>A0ABT9IBL1</accession>
<dbReference type="Gene3D" id="1.10.3720.10">
    <property type="entry name" value="MetI-like"/>
    <property type="match status" value="1"/>
</dbReference>
<dbReference type="CDD" id="cd06261">
    <property type="entry name" value="TM_PBP2"/>
    <property type="match status" value="1"/>
</dbReference>
<evidence type="ECO:0000256" key="7">
    <source>
        <dbReference type="ARBA" id="ARBA00023136"/>
    </source>
</evidence>
<reference evidence="12" key="1">
    <citation type="submission" date="2023-05" db="EMBL/GenBank/DDBJ databases">
        <title>Draft genome of Pseudofrankia sp. BMG5.37.</title>
        <authorList>
            <person name="Gtari M."/>
            <person name="Ghodhbane F."/>
            <person name="Sbissi I."/>
        </authorList>
    </citation>
    <scope>NUCLEOTIDE SEQUENCE [LARGE SCALE GENOMIC DNA]</scope>
    <source>
        <strain evidence="12">BMG 814</strain>
    </source>
</reference>
<dbReference type="SUPFAM" id="SSF161098">
    <property type="entry name" value="MetI-like"/>
    <property type="match status" value="1"/>
</dbReference>
<sequence>MTAALTGHAGPATDATDEEPPRPRRWYTPYLLLLPGLAWLAVFFLVPMVALASMSLQTGSLGQGYRLTWEWSNYSEALSTFGAQFGRSFLYAGAATLLCLLIGYPLAYAIAFKAGRWRNLLLILVIAPFFTSFLIRTLAWKIILSDDGWVVDTLRAVALLDDGGRLLATPAAVVLGLTYNFLPFMVLPLYASLEKMDERLLEAAADLYANAFTAFRKVTWRLSLPGVVAGTLLTFIPAAGDYVNVQFLGTPNSAMVGTVIQSRFLTVLDYPTAAALSFALMVSVLVIVLVYVRRVGARDLL</sequence>
<evidence type="ECO:0000256" key="6">
    <source>
        <dbReference type="ARBA" id="ARBA00022989"/>
    </source>
</evidence>
<evidence type="ECO:0000256" key="5">
    <source>
        <dbReference type="ARBA" id="ARBA00022692"/>
    </source>
</evidence>
<dbReference type="PROSITE" id="PS50928">
    <property type="entry name" value="ABC_TM1"/>
    <property type="match status" value="1"/>
</dbReference>
<feature type="transmembrane region" description="Helical" evidence="8">
    <location>
        <begin position="120"/>
        <end position="143"/>
    </location>
</feature>
<dbReference type="Pfam" id="PF00528">
    <property type="entry name" value="BPD_transp_1"/>
    <property type="match status" value="1"/>
</dbReference>
<dbReference type="Proteomes" id="UP001233673">
    <property type="component" value="Unassembled WGS sequence"/>
</dbReference>
<evidence type="ECO:0000256" key="1">
    <source>
        <dbReference type="ARBA" id="ARBA00004651"/>
    </source>
</evidence>
<comment type="caution">
    <text evidence="11">The sequence shown here is derived from an EMBL/GenBank/DDBJ whole genome shotgun (WGS) entry which is preliminary data.</text>
</comment>
<proteinExistence type="inferred from homology"/>
<evidence type="ECO:0000256" key="8">
    <source>
        <dbReference type="RuleBase" id="RU363032"/>
    </source>
</evidence>
<protein>
    <submittedName>
        <fullName evidence="11">ABC transporter permease</fullName>
    </submittedName>
</protein>
<keyword evidence="4" id="KW-1003">Cell membrane</keyword>
<feature type="transmembrane region" description="Helical" evidence="8">
    <location>
        <begin position="273"/>
        <end position="292"/>
    </location>
</feature>
<dbReference type="InterPro" id="IPR035906">
    <property type="entry name" value="MetI-like_sf"/>
</dbReference>
<dbReference type="PANTHER" id="PTHR42929">
    <property type="entry name" value="INNER MEMBRANE ABC TRANSPORTER PERMEASE PROTEIN YDCU-RELATED-RELATED"/>
    <property type="match status" value="1"/>
</dbReference>
<feature type="transmembrane region" description="Helical" evidence="8">
    <location>
        <begin position="30"/>
        <end position="52"/>
    </location>
</feature>
<feature type="transmembrane region" description="Helical" evidence="8">
    <location>
        <begin position="222"/>
        <end position="240"/>
    </location>
</feature>
<evidence type="ECO:0000256" key="9">
    <source>
        <dbReference type="SAM" id="MobiDB-lite"/>
    </source>
</evidence>
<evidence type="ECO:0000313" key="12">
    <source>
        <dbReference type="Proteomes" id="UP001233673"/>
    </source>
</evidence>
<keyword evidence="7 8" id="KW-0472">Membrane</keyword>
<dbReference type="PANTHER" id="PTHR42929:SF1">
    <property type="entry name" value="INNER MEMBRANE ABC TRANSPORTER PERMEASE PROTEIN YDCU-RELATED"/>
    <property type="match status" value="1"/>
</dbReference>
<keyword evidence="3 8" id="KW-0813">Transport</keyword>
<name>A0ABT9IBL1_9ACTN</name>
<evidence type="ECO:0000256" key="3">
    <source>
        <dbReference type="ARBA" id="ARBA00022448"/>
    </source>
</evidence>
<dbReference type="InterPro" id="IPR000515">
    <property type="entry name" value="MetI-like"/>
</dbReference>
<keyword evidence="5 8" id="KW-0812">Transmembrane</keyword>
<feature type="domain" description="ABC transmembrane type-1" evidence="10">
    <location>
        <begin position="85"/>
        <end position="291"/>
    </location>
</feature>
<feature type="transmembrane region" description="Helical" evidence="8">
    <location>
        <begin position="89"/>
        <end position="108"/>
    </location>
</feature>
<evidence type="ECO:0000256" key="4">
    <source>
        <dbReference type="ARBA" id="ARBA00022475"/>
    </source>
</evidence>
<comment type="similarity">
    <text evidence="2">Belongs to the binding-protein-dependent transport system permease family. CysTW subfamily.</text>
</comment>
<feature type="transmembrane region" description="Helical" evidence="8">
    <location>
        <begin position="163"/>
        <end position="190"/>
    </location>
</feature>
<keyword evidence="12" id="KW-1185">Reference proteome</keyword>
<dbReference type="EMBL" id="JASNFN010000010">
    <property type="protein sequence ID" value="MDP5182961.1"/>
    <property type="molecule type" value="Genomic_DNA"/>
</dbReference>